<comment type="caution">
    <text evidence="6">The sequence shown here is derived from an EMBL/GenBank/DDBJ whole genome shotgun (WGS) entry which is preliminary data.</text>
</comment>
<dbReference type="GO" id="GO:0055085">
    <property type="term" value="P:transmembrane transport"/>
    <property type="evidence" value="ECO:0007669"/>
    <property type="project" value="InterPro"/>
</dbReference>
<dbReference type="Proteomes" id="UP000266327">
    <property type="component" value="Unassembled WGS sequence"/>
</dbReference>
<feature type="signal peptide" evidence="5">
    <location>
        <begin position="1"/>
        <end position="27"/>
    </location>
</feature>
<feature type="chain" id="PRO_5017179045" evidence="5">
    <location>
        <begin position="28"/>
        <end position="328"/>
    </location>
</feature>
<dbReference type="Pfam" id="PF03480">
    <property type="entry name" value="DctP"/>
    <property type="match status" value="1"/>
</dbReference>
<sequence length="328" mass="36186">MKTLRVTAIALAVSSLALSFVPAAATAQTVMRISVSTAQNSHQGVAIDTLAKEVEKRTNGRYKIQTFYGGALGGEREATEAVQLGTQELTWTSTGPIPNFVPDVKILDIPFLLRDYAHARAVLDGPIGQDMLKKFDAKGIKALAWGENGYRHMTNNKRPIHTPEDLRGLKLRTMENPVHIQAYKGFGLIPTPMAFTEVFTAMQQGTVDGQENPLSVIVANKFEQVQKHLSLTGHVYSPGIFLMNKEAFEKLSPADQKAFLEAAKVAAKANRDRVDQDEKTAVKDLRAKGMQVVENVDRAKFQAALTPVFAEFEKQFGKANIDKIRDYK</sequence>
<dbReference type="Gene3D" id="3.40.190.170">
    <property type="entry name" value="Bacterial extracellular solute-binding protein, family 7"/>
    <property type="match status" value="1"/>
</dbReference>
<name>A0A3A3GMW7_9BURK</name>
<evidence type="ECO:0000256" key="1">
    <source>
        <dbReference type="ARBA" id="ARBA00004196"/>
    </source>
</evidence>
<keyword evidence="3" id="KW-0813">Transport</keyword>
<protein>
    <submittedName>
        <fullName evidence="6">DctP family TRAP transporter solute-binding subunit</fullName>
    </submittedName>
</protein>
<dbReference type="CDD" id="cd13675">
    <property type="entry name" value="PBP2_TRAP_SBP_like_5"/>
    <property type="match status" value="1"/>
</dbReference>
<evidence type="ECO:0000313" key="7">
    <source>
        <dbReference type="Proteomes" id="UP000266327"/>
    </source>
</evidence>
<evidence type="ECO:0000256" key="2">
    <source>
        <dbReference type="ARBA" id="ARBA00009023"/>
    </source>
</evidence>
<dbReference type="NCBIfam" id="TIGR00787">
    <property type="entry name" value="dctP"/>
    <property type="match status" value="1"/>
</dbReference>
<dbReference type="PANTHER" id="PTHR33376:SF4">
    <property type="entry name" value="SIALIC ACID-BINDING PERIPLASMIC PROTEIN SIAP"/>
    <property type="match status" value="1"/>
</dbReference>
<comment type="subcellular location">
    <subcellularLocation>
        <location evidence="1">Cell envelope</location>
    </subcellularLocation>
</comment>
<dbReference type="GO" id="GO:0030288">
    <property type="term" value="C:outer membrane-bounded periplasmic space"/>
    <property type="evidence" value="ECO:0007669"/>
    <property type="project" value="InterPro"/>
</dbReference>
<dbReference type="PIRSF" id="PIRSF006470">
    <property type="entry name" value="DctB"/>
    <property type="match status" value="1"/>
</dbReference>
<dbReference type="RefSeq" id="WP_119787125.1">
    <property type="nucleotide sequence ID" value="NZ_QYUQ01000002.1"/>
</dbReference>
<evidence type="ECO:0000313" key="6">
    <source>
        <dbReference type="EMBL" id="RJG03636.1"/>
    </source>
</evidence>
<dbReference type="AlphaFoldDB" id="A0A3A3GMW7"/>
<dbReference type="InterPro" id="IPR004682">
    <property type="entry name" value="TRAP_DctP"/>
</dbReference>
<dbReference type="NCBIfam" id="NF037995">
    <property type="entry name" value="TRAP_S1"/>
    <property type="match status" value="1"/>
</dbReference>
<keyword evidence="7" id="KW-1185">Reference proteome</keyword>
<dbReference type="OrthoDB" id="9794826at2"/>
<evidence type="ECO:0000256" key="4">
    <source>
        <dbReference type="ARBA" id="ARBA00022729"/>
    </source>
</evidence>
<accession>A0A3A3GMW7</accession>
<dbReference type="InterPro" id="IPR038404">
    <property type="entry name" value="TRAP_DctP_sf"/>
</dbReference>
<dbReference type="EMBL" id="QYUQ01000002">
    <property type="protein sequence ID" value="RJG03636.1"/>
    <property type="molecule type" value="Genomic_DNA"/>
</dbReference>
<evidence type="ECO:0000256" key="3">
    <source>
        <dbReference type="ARBA" id="ARBA00022448"/>
    </source>
</evidence>
<proteinExistence type="inferred from homology"/>
<keyword evidence="4 5" id="KW-0732">Signal</keyword>
<dbReference type="PANTHER" id="PTHR33376">
    <property type="match status" value="1"/>
</dbReference>
<reference evidence="7" key="1">
    <citation type="submission" date="2018-09" db="EMBL/GenBank/DDBJ databases">
        <authorList>
            <person name="Zhu H."/>
        </authorList>
    </citation>
    <scope>NUCLEOTIDE SEQUENCE [LARGE SCALE GENOMIC DNA]</scope>
    <source>
        <strain evidence="7">K1S02-23</strain>
    </source>
</reference>
<gene>
    <name evidence="6" type="ORF">D3878_20260</name>
</gene>
<dbReference type="InterPro" id="IPR018389">
    <property type="entry name" value="DctP_fam"/>
</dbReference>
<comment type="similarity">
    <text evidence="2">Belongs to the bacterial solute-binding protein 7 family.</text>
</comment>
<organism evidence="6 7">
    <name type="scientific">Noviherbaspirillum sedimenti</name>
    <dbReference type="NCBI Taxonomy" id="2320865"/>
    <lineage>
        <taxon>Bacteria</taxon>
        <taxon>Pseudomonadati</taxon>
        <taxon>Pseudomonadota</taxon>
        <taxon>Betaproteobacteria</taxon>
        <taxon>Burkholderiales</taxon>
        <taxon>Oxalobacteraceae</taxon>
        <taxon>Noviherbaspirillum</taxon>
    </lineage>
</organism>
<evidence type="ECO:0000256" key="5">
    <source>
        <dbReference type="SAM" id="SignalP"/>
    </source>
</evidence>